<organism evidence="2 3">
    <name type="scientific">Aeromicrobium endophyticum</name>
    <dbReference type="NCBI Taxonomy" id="2292704"/>
    <lineage>
        <taxon>Bacteria</taxon>
        <taxon>Bacillati</taxon>
        <taxon>Actinomycetota</taxon>
        <taxon>Actinomycetes</taxon>
        <taxon>Propionibacteriales</taxon>
        <taxon>Nocardioidaceae</taxon>
        <taxon>Aeromicrobium</taxon>
    </lineage>
</organism>
<evidence type="ECO:0000313" key="3">
    <source>
        <dbReference type="Proteomes" id="UP000265581"/>
    </source>
</evidence>
<keyword evidence="3" id="KW-1185">Reference proteome</keyword>
<dbReference type="AlphaFoldDB" id="A0A371PCM1"/>
<feature type="compositionally biased region" description="Basic and acidic residues" evidence="1">
    <location>
        <begin position="1"/>
        <end position="10"/>
    </location>
</feature>
<feature type="region of interest" description="Disordered" evidence="1">
    <location>
        <begin position="1"/>
        <end position="20"/>
    </location>
</feature>
<reference evidence="2 3" key="1">
    <citation type="submission" date="2018-08" db="EMBL/GenBank/DDBJ databases">
        <title>Aeromicrobium sp. M2KJ-4, whole genome shotgun sequence.</title>
        <authorList>
            <person name="Tuo L."/>
        </authorList>
    </citation>
    <scope>NUCLEOTIDE SEQUENCE [LARGE SCALE GENOMIC DNA]</scope>
    <source>
        <strain evidence="2 3">M2KJ-4</strain>
    </source>
</reference>
<evidence type="ECO:0000256" key="1">
    <source>
        <dbReference type="SAM" id="MobiDB-lite"/>
    </source>
</evidence>
<gene>
    <name evidence="2" type="ORF">DX116_09030</name>
</gene>
<evidence type="ECO:0000313" key="2">
    <source>
        <dbReference type="EMBL" id="REK73657.1"/>
    </source>
</evidence>
<sequence>MRTDHAREMPRLGSSGGTHVRHGVLDVPVASIAAKAARMMVERDAAVAQLAAVTSPAYAEEVWLASGRDVRQLATITRFHAEQGFDDRTRSLVRRGLTAPSPGLDLTIAIERMAANMRAVAAAFNPFPIRVMLGVEAEPVWMETRELGAAEKSAALDWLNDLLDRTYADLGLVRDPHITRGVE</sequence>
<dbReference type="EMBL" id="QUBR01000001">
    <property type="protein sequence ID" value="REK73657.1"/>
    <property type="molecule type" value="Genomic_DNA"/>
</dbReference>
<accession>A0A371PCM1</accession>
<comment type="caution">
    <text evidence="2">The sequence shown here is derived from an EMBL/GenBank/DDBJ whole genome shotgun (WGS) entry which is preliminary data.</text>
</comment>
<protein>
    <submittedName>
        <fullName evidence="2">Uncharacterized protein</fullName>
    </submittedName>
</protein>
<proteinExistence type="predicted"/>
<name>A0A371PCM1_9ACTN</name>
<dbReference type="Proteomes" id="UP000265581">
    <property type="component" value="Unassembled WGS sequence"/>
</dbReference>